<protein>
    <submittedName>
        <fullName evidence="2">Uncharacterized protein</fullName>
    </submittedName>
</protein>
<keyword evidence="4" id="KW-1185">Reference proteome</keyword>
<gene>
    <name evidence="2" type="ORF">F7Q93_05145</name>
    <name evidence="3" type="ORF">IPV26_00680</name>
</gene>
<organism evidence="2">
    <name type="scientific">Brucella pituitosa</name>
    <dbReference type="NCBI Taxonomy" id="571256"/>
    <lineage>
        <taxon>Bacteria</taxon>
        <taxon>Pseudomonadati</taxon>
        <taxon>Pseudomonadota</taxon>
        <taxon>Alphaproteobacteria</taxon>
        <taxon>Hyphomicrobiales</taxon>
        <taxon>Brucellaceae</taxon>
        <taxon>Brucella/Ochrobactrum group</taxon>
        <taxon>Brucella</taxon>
    </lineage>
</organism>
<accession>A0A643F274</accession>
<reference evidence="2" key="1">
    <citation type="submission" date="2019-09" db="EMBL/GenBank/DDBJ databases">
        <title>Draft genome sequences of 48 bacterial type strains from the CCUG.</title>
        <authorList>
            <person name="Tunovic T."/>
            <person name="Pineiro-Iglesias B."/>
            <person name="Unosson C."/>
            <person name="Inganas E."/>
            <person name="Ohlen M."/>
            <person name="Cardew S."/>
            <person name="Jensie-Markopoulos S."/>
            <person name="Salva-Serra F."/>
            <person name="Jaen-Luchoro D."/>
            <person name="Karlsson R."/>
            <person name="Svensson-Stadler L."/>
            <person name="Chun J."/>
            <person name="Moore E."/>
        </authorList>
    </citation>
    <scope>NUCLEOTIDE SEQUENCE</scope>
    <source>
        <strain evidence="2">CCUG 50899</strain>
    </source>
</reference>
<dbReference type="EMBL" id="VZPE01000002">
    <property type="protein sequence ID" value="KAB0572228.1"/>
    <property type="molecule type" value="Genomic_DNA"/>
</dbReference>
<evidence type="ECO:0000256" key="1">
    <source>
        <dbReference type="SAM" id="MobiDB-lite"/>
    </source>
</evidence>
<feature type="region of interest" description="Disordered" evidence="1">
    <location>
        <begin position="49"/>
        <end position="83"/>
    </location>
</feature>
<dbReference type="AlphaFoldDB" id="A0A643F274"/>
<dbReference type="Proteomes" id="UP000718278">
    <property type="component" value="Unassembled WGS sequence"/>
</dbReference>
<sequence>MPTLTRILVLLAVIAAIVYGAMFSLANFVKPVTHEITVEIPASKLKQTVVAPPPAPAPAPALAPAETVTDGQTNGSDTTDKQE</sequence>
<evidence type="ECO:0000313" key="2">
    <source>
        <dbReference type="EMBL" id="KAB0572228.1"/>
    </source>
</evidence>
<proteinExistence type="predicted"/>
<comment type="caution">
    <text evidence="2">The sequence shown here is derived from an EMBL/GenBank/DDBJ whole genome shotgun (WGS) entry which is preliminary data.</text>
</comment>
<dbReference type="RefSeq" id="WP_105731195.1">
    <property type="nucleotide sequence ID" value="NZ_JADIJS010000001.1"/>
</dbReference>
<feature type="compositionally biased region" description="Pro residues" evidence="1">
    <location>
        <begin position="51"/>
        <end position="61"/>
    </location>
</feature>
<evidence type="ECO:0000313" key="3">
    <source>
        <dbReference type="EMBL" id="MBO1038174.1"/>
    </source>
</evidence>
<evidence type="ECO:0000313" key="4">
    <source>
        <dbReference type="Proteomes" id="UP000718278"/>
    </source>
</evidence>
<name>A0A643F274_9HYPH</name>
<dbReference type="EMBL" id="JADIJS010000001">
    <property type="protein sequence ID" value="MBO1038174.1"/>
    <property type="molecule type" value="Genomic_DNA"/>
</dbReference>
<reference evidence="3 4" key="2">
    <citation type="submission" date="2020-10" db="EMBL/GenBank/DDBJ databases">
        <title>Genomic characterization of underground lake bacteria from Wind Cave National Park: Insight into the archetypical LuxI/LuxR and identification of LuxR solos.</title>
        <authorList>
            <person name="Wengert P.C."/>
            <person name="Savka M.A."/>
        </authorList>
    </citation>
    <scope>NUCLEOTIDE SEQUENCE [LARGE SCALE GENOMIC DNA]</scope>
    <source>
        <strain evidence="3 4">SD316</strain>
    </source>
</reference>